<feature type="region of interest" description="Disordered" evidence="1">
    <location>
        <begin position="339"/>
        <end position="384"/>
    </location>
</feature>
<proteinExistence type="predicted"/>
<evidence type="ECO:0000313" key="3">
    <source>
        <dbReference type="Proteomes" id="UP001165080"/>
    </source>
</evidence>
<feature type="compositionally biased region" description="Pro residues" evidence="1">
    <location>
        <begin position="456"/>
        <end position="472"/>
    </location>
</feature>
<dbReference type="EMBL" id="BRXU01000033">
    <property type="protein sequence ID" value="GLC60267.1"/>
    <property type="molecule type" value="Genomic_DNA"/>
</dbReference>
<dbReference type="AlphaFoldDB" id="A0A9W6F8E4"/>
<feature type="compositionally biased region" description="Gly residues" evidence="1">
    <location>
        <begin position="996"/>
        <end position="1008"/>
    </location>
</feature>
<accession>A0A9W6F8E4</accession>
<dbReference type="PANTHER" id="PTHR37398">
    <property type="entry name" value="ENDO-BETA-1,4-MANNANASE"/>
    <property type="match status" value="1"/>
</dbReference>
<dbReference type="SUPFAM" id="SSF51445">
    <property type="entry name" value="(Trans)glycosidases"/>
    <property type="match status" value="2"/>
</dbReference>
<feature type="compositionally biased region" description="Low complexity" evidence="1">
    <location>
        <begin position="358"/>
        <end position="384"/>
    </location>
</feature>
<dbReference type="InterPro" id="IPR017853">
    <property type="entry name" value="GH"/>
</dbReference>
<reference evidence="2 3" key="1">
    <citation type="journal article" date="2023" name="Commun. Biol.">
        <title>Reorganization of the ancestral sex-determining regions during the evolution of trioecy in Pleodorina starrii.</title>
        <authorList>
            <person name="Takahashi K."/>
            <person name="Suzuki S."/>
            <person name="Kawai-Toyooka H."/>
            <person name="Yamamoto K."/>
            <person name="Hamaji T."/>
            <person name="Ootsuki R."/>
            <person name="Yamaguchi H."/>
            <person name="Kawachi M."/>
            <person name="Higashiyama T."/>
            <person name="Nozaki H."/>
        </authorList>
    </citation>
    <scope>NUCLEOTIDE SEQUENCE [LARGE SCALE GENOMIC DNA]</scope>
    <source>
        <strain evidence="2 3">NIES-4479</strain>
    </source>
</reference>
<protein>
    <submittedName>
        <fullName evidence="2">Uncharacterized protein</fullName>
    </submittedName>
</protein>
<sequence>MTRGSVIKLFGRAGPSAAILLAVAFAPFLHLPSPCASAPSAAAAPSVLLGAHTPSNIPAAAGAGGIDSASGAQAHGALADYADYADDDIGDVMNGPNISGAENTSTAGDCSAVAGGPTGATDLLAGGCDGNGGGGGSGGNASCTGYQTGPPWLGVNLGNLPIFPFGAARLQQSEVEVRQLLLGVVDELADAGGNLLRVWLHIDGALNPCWGPNSSTGGGDGGSGGSGPEVVVGCGGAAVEDLKWLLRQCHRRGVKVLLTLWSHDVLAVRRDNPPQNRDRALHMIRTAAGTAAYVDNCLTPLVRHLANTRIPPPSYDDDDALAASDAALAEGLSDGGTVAATAAGGSAAAEPPPPAPTAEPQATAPGTTATAPAEAESEAGLAASSLARPPSYSALLPPVVAAAAATASTMRQGQLSAAAKPPAAGFPTGRRLARRRTLSIPSTTPVAPPADRAQPQPQPQPQPPPQPPPQPQPQHQENLRSSTTTLSPLVRPVPQAVADVDFEGTAAAAGAVREAAAAAAAAAAAVAAVAAASGAASADLAADGGGATAATYSSVMMGYDLFNEPEGMSWDLRLYRNYMYGSTAVRQYGRMGAVGCWGSGYDMEWGSYTLEDPDYYAARPERAKDYRSLQARALKAFGGKASPVPGRTDVLQYEGWHFVANDSSIAAGGGGRAVGGSGSGSGSACSSRGYFESVSAAAASSSKMYDTASTIIGLKQLDFLTNAVYQYDKYGAQLTSSCPLPTGARVMAAAAAAKSVKPMPWYGNASLAAAWETLAAQVSRTPPPSPGPSSNGTALNQYMYKDVVGHHNSELPYLLPLVTSCRLRTVDVTVPELQRFISRLAAAVHKADPQAKVTVGAHSMPYCTDAQWLKGRIDDFETSPRDLYSDAALRRAFQLRDGSVGPGWDPSGLGTLDFYAPHGYPDWGRDDITRLTSPFYLSVCAFQLDKPALIGEFWTQVSDKEPLTADNWLKLHDTGGYMGGLGWAMLQVVEEPMGDTAGGSGGGSGGDGRQLSAPRRIVDHENRGPFLSLLREMRDRRSGQGAGGGGGGSGSGGSG</sequence>
<feature type="region of interest" description="Disordered" evidence="1">
    <location>
        <begin position="414"/>
        <end position="491"/>
    </location>
</feature>
<feature type="region of interest" description="Disordered" evidence="1">
    <location>
        <begin position="993"/>
        <end position="1017"/>
    </location>
</feature>
<dbReference type="Gene3D" id="3.20.20.80">
    <property type="entry name" value="Glycosidases"/>
    <property type="match status" value="2"/>
</dbReference>
<comment type="caution">
    <text evidence="2">The sequence shown here is derived from an EMBL/GenBank/DDBJ whole genome shotgun (WGS) entry which is preliminary data.</text>
</comment>
<gene>
    <name evidence="2" type="primary">PLEST007540</name>
    <name evidence="2" type="ORF">PLESTB_001592500</name>
</gene>
<organism evidence="2 3">
    <name type="scientific">Pleodorina starrii</name>
    <dbReference type="NCBI Taxonomy" id="330485"/>
    <lineage>
        <taxon>Eukaryota</taxon>
        <taxon>Viridiplantae</taxon>
        <taxon>Chlorophyta</taxon>
        <taxon>core chlorophytes</taxon>
        <taxon>Chlorophyceae</taxon>
        <taxon>CS clade</taxon>
        <taxon>Chlamydomonadales</taxon>
        <taxon>Volvocaceae</taxon>
        <taxon>Pleodorina</taxon>
    </lineage>
</organism>
<name>A0A9W6F8E4_9CHLO</name>
<dbReference type="Proteomes" id="UP001165080">
    <property type="component" value="Unassembled WGS sequence"/>
</dbReference>
<feature type="compositionally biased region" description="Low complexity" evidence="1">
    <location>
        <begin position="339"/>
        <end position="349"/>
    </location>
</feature>
<feature type="compositionally biased region" description="Gly residues" evidence="1">
    <location>
        <begin position="1040"/>
        <end position="1055"/>
    </location>
</feature>
<keyword evidence="3" id="KW-1185">Reference proteome</keyword>
<evidence type="ECO:0000256" key="1">
    <source>
        <dbReference type="SAM" id="MobiDB-lite"/>
    </source>
</evidence>
<feature type="compositionally biased region" description="Polar residues" evidence="1">
    <location>
        <begin position="475"/>
        <end position="487"/>
    </location>
</feature>
<evidence type="ECO:0000313" key="2">
    <source>
        <dbReference type="EMBL" id="GLC60267.1"/>
    </source>
</evidence>
<feature type="region of interest" description="Disordered" evidence="1">
    <location>
        <begin position="1031"/>
        <end position="1055"/>
    </location>
</feature>
<dbReference type="PANTHER" id="PTHR37398:SF3">
    <property type="entry name" value="GLYCOSIDE HYDROLASE FAMILY 5 DOMAIN-CONTAINING PROTEIN"/>
    <property type="match status" value="1"/>
</dbReference>